<dbReference type="EMBL" id="VIFY01000103">
    <property type="protein sequence ID" value="TQB70567.1"/>
    <property type="molecule type" value="Genomic_DNA"/>
</dbReference>
<evidence type="ECO:0000256" key="7">
    <source>
        <dbReference type="SAM" id="MobiDB-lite"/>
    </source>
</evidence>
<dbReference type="CDD" id="cd08049">
    <property type="entry name" value="TAF8"/>
    <property type="match status" value="1"/>
</dbReference>
<dbReference type="InterPro" id="IPR037818">
    <property type="entry name" value="TAF8"/>
</dbReference>
<proteinExistence type="inferred from homology"/>
<dbReference type="CDD" id="cd00076">
    <property type="entry name" value="HFD_SF"/>
    <property type="match status" value="1"/>
</dbReference>
<dbReference type="InterPro" id="IPR019473">
    <property type="entry name" value="TFIID_su8_C"/>
</dbReference>
<evidence type="ECO:0000313" key="10">
    <source>
        <dbReference type="EMBL" id="TQB70567.1"/>
    </source>
</evidence>
<feature type="compositionally biased region" description="Basic and acidic residues" evidence="7">
    <location>
        <begin position="321"/>
        <end position="332"/>
    </location>
</feature>
<accession>A0A507QU43</accession>
<keyword evidence="11" id="KW-1185">Reference proteome</keyword>
<dbReference type="GO" id="GO:0005669">
    <property type="term" value="C:transcription factor TFIID complex"/>
    <property type="evidence" value="ECO:0007669"/>
    <property type="project" value="InterPro"/>
</dbReference>
<protein>
    <recommendedName>
        <fullName evidence="3">Transcription initiation factor TFIID subunit 8</fullName>
    </recommendedName>
</protein>
<dbReference type="Gene3D" id="1.10.20.10">
    <property type="entry name" value="Histone, subunit A"/>
    <property type="match status" value="1"/>
</dbReference>
<dbReference type="GO" id="GO:0006367">
    <property type="term" value="P:transcription initiation at RNA polymerase II promoter"/>
    <property type="evidence" value="ECO:0007669"/>
    <property type="project" value="TreeGrafter"/>
</dbReference>
<feature type="domain" description="Transcription factor TFIID subunit 8 C-terminal" evidence="9">
    <location>
        <begin position="176"/>
        <end position="224"/>
    </location>
</feature>
<evidence type="ECO:0000313" key="11">
    <source>
        <dbReference type="Proteomes" id="UP000319663"/>
    </source>
</evidence>
<dbReference type="GO" id="GO:0046982">
    <property type="term" value="F:protein heterodimerization activity"/>
    <property type="evidence" value="ECO:0007669"/>
    <property type="project" value="InterPro"/>
</dbReference>
<dbReference type="PANTHER" id="PTHR46469">
    <property type="entry name" value="TRANSCRIPTION INITIATION FACTOR TFIID SUBUNIT 8"/>
    <property type="match status" value="1"/>
</dbReference>
<keyword evidence="6" id="KW-0539">Nucleus</keyword>
<dbReference type="PANTHER" id="PTHR46469:SF1">
    <property type="entry name" value="TRANSCRIPTION INITIATION FACTOR TFIID SUBUNIT 8"/>
    <property type="match status" value="1"/>
</dbReference>
<dbReference type="AlphaFoldDB" id="A0A507QU43"/>
<dbReference type="OrthoDB" id="2193813at2759"/>
<sequence>MASEPLLKRTSSALSGFAEEPSLKRPKRFHHHHRLLHPIVAIEPEPAITDDTYIDYLMNRTIGQSLRDAGFDLADPVALDSFRNATEEYLLKFASYVRQSMLSCRRLQPIPQDFEHALRRSFLCADDLLPYLTPAPIVESIPTLLPTPPLEDDLFKDLPCLGSELDGENDRARSAHIPKHFPQFPSRHTYRYTPVFTEREHDPRKIRERATEDGRHGEEALRKLARAASQETHLGAVGREKKLWGRRMESMDSMFEKTIKGLAKRMQKNASANVAAEMDEGPLAEQEVKPPRSGALLGLELGPIVNCERDLWRRTTASGARRPDEKPIDAKDTGGGLLMST</sequence>
<keyword evidence="4" id="KW-0805">Transcription regulation</keyword>
<comment type="subcellular location">
    <subcellularLocation>
        <location evidence="1">Nucleus</location>
    </subcellularLocation>
</comment>
<feature type="domain" description="Bromodomain associated" evidence="8">
    <location>
        <begin position="56"/>
        <end position="119"/>
    </location>
</feature>
<comment type="similarity">
    <text evidence="2">Belongs to the TAF8 family.</text>
</comment>
<dbReference type="Proteomes" id="UP000319663">
    <property type="component" value="Unassembled WGS sequence"/>
</dbReference>
<evidence type="ECO:0000256" key="1">
    <source>
        <dbReference type="ARBA" id="ARBA00004123"/>
    </source>
</evidence>
<dbReference type="Pfam" id="PF10406">
    <property type="entry name" value="TAF8_C"/>
    <property type="match status" value="1"/>
</dbReference>
<dbReference type="Pfam" id="PF07524">
    <property type="entry name" value="Bromo_TP"/>
    <property type="match status" value="1"/>
</dbReference>
<dbReference type="STRING" id="5098.A0A507QU43"/>
<evidence type="ECO:0000256" key="4">
    <source>
        <dbReference type="ARBA" id="ARBA00023015"/>
    </source>
</evidence>
<evidence type="ECO:0000259" key="8">
    <source>
        <dbReference type="Pfam" id="PF07524"/>
    </source>
</evidence>
<evidence type="ECO:0000259" key="9">
    <source>
        <dbReference type="Pfam" id="PF10406"/>
    </source>
</evidence>
<evidence type="ECO:0000256" key="3">
    <source>
        <dbReference type="ARBA" id="ARBA00017307"/>
    </source>
</evidence>
<gene>
    <name evidence="10" type="ORF">MPDQ_000337</name>
</gene>
<reference evidence="10 11" key="1">
    <citation type="submission" date="2019-06" db="EMBL/GenBank/DDBJ databases">
        <title>Wine fermentation using esterase from Monascus purpureus.</title>
        <authorList>
            <person name="Geng C."/>
            <person name="Zhang Y."/>
        </authorList>
    </citation>
    <scope>NUCLEOTIDE SEQUENCE [LARGE SCALE GENOMIC DNA]</scope>
    <source>
        <strain evidence="10">HQ1</strain>
    </source>
</reference>
<dbReference type="InterPro" id="IPR009072">
    <property type="entry name" value="Histone-fold"/>
</dbReference>
<evidence type="ECO:0000256" key="6">
    <source>
        <dbReference type="ARBA" id="ARBA00023242"/>
    </source>
</evidence>
<dbReference type="InterPro" id="IPR006565">
    <property type="entry name" value="BTP"/>
</dbReference>
<name>A0A507QU43_MONPU</name>
<evidence type="ECO:0000256" key="5">
    <source>
        <dbReference type="ARBA" id="ARBA00023163"/>
    </source>
</evidence>
<organism evidence="10 11">
    <name type="scientific">Monascus purpureus</name>
    <name type="common">Red mold</name>
    <name type="synonym">Monascus anka</name>
    <dbReference type="NCBI Taxonomy" id="5098"/>
    <lineage>
        <taxon>Eukaryota</taxon>
        <taxon>Fungi</taxon>
        <taxon>Dikarya</taxon>
        <taxon>Ascomycota</taxon>
        <taxon>Pezizomycotina</taxon>
        <taxon>Eurotiomycetes</taxon>
        <taxon>Eurotiomycetidae</taxon>
        <taxon>Eurotiales</taxon>
        <taxon>Aspergillaceae</taxon>
        <taxon>Monascus</taxon>
    </lineage>
</organism>
<keyword evidence="5" id="KW-0804">Transcription</keyword>
<comment type="caution">
    <text evidence="10">The sequence shown here is derived from an EMBL/GenBank/DDBJ whole genome shotgun (WGS) entry which is preliminary data.</text>
</comment>
<feature type="region of interest" description="Disordered" evidence="7">
    <location>
        <begin position="315"/>
        <end position="341"/>
    </location>
</feature>
<evidence type="ECO:0000256" key="2">
    <source>
        <dbReference type="ARBA" id="ARBA00008767"/>
    </source>
</evidence>